<evidence type="ECO:0000313" key="2">
    <source>
        <dbReference type="Proteomes" id="UP000007478"/>
    </source>
</evidence>
<dbReference type="PATRIC" id="fig|391623.17.peg.832"/>
<organism evidence="1 2">
    <name type="scientific">Thermococcus barophilus (strain DSM 11836 / MP)</name>
    <dbReference type="NCBI Taxonomy" id="391623"/>
    <lineage>
        <taxon>Archaea</taxon>
        <taxon>Methanobacteriati</taxon>
        <taxon>Methanobacteriota</taxon>
        <taxon>Thermococci</taxon>
        <taxon>Thermococcales</taxon>
        <taxon>Thermococcaceae</taxon>
        <taxon>Thermococcus</taxon>
    </lineage>
</organism>
<dbReference type="RefSeq" id="WP_013467105.1">
    <property type="nucleotide sequence ID" value="NC_014804.1"/>
</dbReference>
<accession>F0LLN0</accession>
<proteinExistence type="predicted"/>
<dbReference type="AlphaFoldDB" id="F0LLN0"/>
<dbReference type="InterPro" id="IPR005489">
    <property type="entry name" value="DUF257"/>
</dbReference>
<gene>
    <name evidence="1" type="ordered locus">TERMP_00830</name>
</gene>
<dbReference type="KEGG" id="tba:TERMP_00830"/>
<dbReference type="EMBL" id="CP002372">
    <property type="protein sequence ID" value="ADT83807.1"/>
    <property type="molecule type" value="Genomic_DNA"/>
</dbReference>
<protein>
    <recommendedName>
        <fullName evidence="3">KaiC-like domain-containing protein</fullName>
    </recommendedName>
</protein>
<reference evidence="1 2" key="1">
    <citation type="journal article" date="2011" name="J. Bacteriol.">
        <title>Complete genome sequence of the hyperthermophilic, piezophilic, heterotrophic, and carboxydotrophic archaeon Thermococcus barophilus MP.</title>
        <authorList>
            <person name="Vannier P."/>
            <person name="Marteinsson V.T."/>
            <person name="Fridjonsson O.H."/>
            <person name="Oger P."/>
            <person name="Jebbar M."/>
        </authorList>
    </citation>
    <scope>NUCLEOTIDE SEQUENCE [LARGE SCALE GENOMIC DNA]</scope>
    <source>
        <strain evidence="2">DSM 11836 / MP</strain>
    </source>
</reference>
<sequence>MEVFELLESFKRGETVLFLYPPISPSYILLRKVVEYCKKRGLDLYVADIFDMLYTYKTQLEYIDIELDLDDDRISVIKEGGKIHVGNVISRISVDEDAAIHLRKYEEAFESSLQDKEFVFDVTLGFDKLLAFYSESPKDLKMILMAVKDFVGNKKRTAIYFVNQEVVANIGNALEFLIDSATSVIKLEKDADGWYIRVLKSPKIEIVGAKVKI</sequence>
<dbReference type="Pfam" id="PF03192">
    <property type="entry name" value="DUF257"/>
    <property type="match status" value="1"/>
</dbReference>
<evidence type="ECO:0000313" key="1">
    <source>
        <dbReference type="EMBL" id="ADT83807.1"/>
    </source>
</evidence>
<dbReference type="Gene3D" id="3.40.50.11570">
    <property type="entry name" value="Protein of unknown function DUF257"/>
    <property type="match status" value="1"/>
</dbReference>
<dbReference type="GeneID" id="10041148"/>
<dbReference type="HOGENOM" id="CLU_102063_1_0_2"/>
<keyword evidence="2" id="KW-1185">Reference proteome</keyword>
<evidence type="ECO:0008006" key="3">
    <source>
        <dbReference type="Google" id="ProtNLM"/>
    </source>
</evidence>
<dbReference type="OrthoDB" id="86053at2157"/>
<name>F0LLN0_THEBM</name>
<dbReference type="Proteomes" id="UP000007478">
    <property type="component" value="Chromosome"/>
</dbReference>
<dbReference type="eggNOG" id="arCOG03789">
    <property type="taxonomic scope" value="Archaea"/>
</dbReference>